<name>A0A9Q1LR65_9SOLA</name>
<evidence type="ECO:0000313" key="2">
    <source>
        <dbReference type="Proteomes" id="UP001152561"/>
    </source>
</evidence>
<sequence>MSIASAYLVEVYAMKKIHKEKLKSLEKAEAKRPETCNQLRKPSSCSSASQILQLGELRLIMSGFGGK</sequence>
<organism evidence="1 2">
    <name type="scientific">Anisodus acutangulus</name>
    <dbReference type="NCBI Taxonomy" id="402998"/>
    <lineage>
        <taxon>Eukaryota</taxon>
        <taxon>Viridiplantae</taxon>
        <taxon>Streptophyta</taxon>
        <taxon>Embryophyta</taxon>
        <taxon>Tracheophyta</taxon>
        <taxon>Spermatophyta</taxon>
        <taxon>Magnoliopsida</taxon>
        <taxon>eudicotyledons</taxon>
        <taxon>Gunneridae</taxon>
        <taxon>Pentapetalae</taxon>
        <taxon>asterids</taxon>
        <taxon>lamiids</taxon>
        <taxon>Solanales</taxon>
        <taxon>Solanaceae</taxon>
        <taxon>Solanoideae</taxon>
        <taxon>Hyoscyameae</taxon>
        <taxon>Anisodus</taxon>
    </lineage>
</organism>
<accession>A0A9Q1LR65</accession>
<protein>
    <submittedName>
        <fullName evidence="1">Uncharacterized protein</fullName>
    </submittedName>
</protein>
<reference evidence="2" key="1">
    <citation type="journal article" date="2023" name="Proc. Natl. Acad. Sci. U.S.A.">
        <title>Genomic and structural basis for evolution of tropane alkaloid biosynthesis.</title>
        <authorList>
            <person name="Wanga Y.-J."/>
            <person name="Taina T."/>
            <person name="Yua J.-Y."/>
            <person name="Lia J."/>
            <person name="Xua B."/>
            <person name="Chenc J."/>
            <person name="D'Auriad J.C."/>
            <person name="Huanga J.-P."/>
            <person name="Huanga S.-X."/>
        </authorList>
    </citation>
    <scope>NUCLEOTIDE SEQUENCE [LARGE SCALE GENOMIC DNA]</scope>
    <source>
        <strain evidence="2">cv. KIB-2019</strain>
    </source>
</reference>
<proteinExistence type="predicted"/>
<comment type="caution">
    <text evidence="1">The sequence shown here is derived from an EMBL/GenBank/DDBJ whole genome shotgun (WGS) entry which is preliminary data.</text>
</comment>
<gene>
    <name evidence="1" type="ORF">K7X08_002221</name>
</gene>
<dbReference type="AlphaFoldDB" id="A0A9Q1LR65"/>
<evidence type="ECO:0000313" key="1">
    <source>
        <dbReference type="EMBL" id="KAJ8541405.1"/>
    </source>
</evidence>
<keyword evidence="2" id="KW-1185">Reference proteome</keyword>
<dbReference type="Proteomes" id="UP001152561">
    <property type="component" value="Unassembled WGS sequence"/>
</dbReference>
<dbReference type="EMBL" id="JAJAGQ010000015">
    <property type="protein sequence ID" value="KAJ8541405.1"/>
    <property type="molecule type" value="Genomic_DNA"/>
</dbReference>